<feature type="chain" id="PRO_5012689542" description="SnoaL-like domain-containing protein" evidence="1">
    <location>
        <begin position="27"/>
        <end position="291"/>
    </location>
</feature>
<dbReference type="EMBL" id="MAAF01000025">
    <property type="protein sequence ID" value="OUR83886.1"/>
    <property type="molecule type" value="Genomic_DNA"/>
</dbReference>
<evidence type="ECO:0008006" key="4">
    <source>
        <dbReference type="Google" id="ProtNLM"/>
    </source>
</evidence>
<evidence type="ECO:0000256" key="1">
    <source>
        <dbReference type="SAM" id="SignalP"/>
    </source>
</evidence>
<evidence type="ECO:0000313" key="3">
    <source>
        <dbReference type="Proteomes" id="UP000243053"/>
    </source>
</evidence>
<dbReference type="Gene3D" id="3.10.450.50">
    <property type="match status" value="2"/>
</dbReference>
<accession>A0A1Y5ER07</accession>
<proteinExistence type="predicted"/>
<reference evidence="3" key="1">
    <citation type="journal article" date="2017" name="Proc. Natl. Acad. Sci. U.S.A.">
        <title>Simulation of Deepwater Horizon oil plume reveals substrate specialization within a complex community of hydrocarbon degraders.</title>
        <authorList>
            <person name="Hu P."/>
            <person name="Dubinsky E.A."/>
            <person name="Probst A.J."/>
            <person name="Wang J."/>
            <person name="Sieber C.M.K."/>
            <person name="Tom L.M."/>
            <person name="Gardinali P."/>
            <person name="Banfield J.F."/>
            <person name="Atlas R.M."/>
            <person name="Andersen G.L."/>
        </authorList>
    </citation>
    <scope>NUCLEOTIDE SEQUENCE [LARGE SCALE GENOMIC DNA]</scope>
</reference>
<dbReference type="Proteomes" id="UP000243053">
    <property type="component" value="Unassembled WGS sequence"/>
</dbReference>
<evidence type="ECO:0000313" key="2">
    <source>
        <dbReference type="EMBL" id="OUR83886.1"/>
    </source>
</evidence>
<dbReference type="SUPFAM" id="SSF54427">
    <property type="entry name" value="NTF2-like"/>
    <property type="match status" value="2"/>
</dbReference>
<keyword evidence="1" id="KW-0732">Signal</keyword>
<protein>
    <recommendedName>
        <fullName evidence="4">SnoaL-like domain-containing protein</fullName>
    </recommendedName>
</protein>
<name>A0A1Y5ER07_COLPS</name>
<dbReference type="InterPro" id="IPR032710">
    <property type="entry name" value="NTF2-like_dom_sf"/>
</dbReference>
<organism evidence="2 3">
    <name type="scientific">Colwellia psychrerythraea</name>
    <name type="common">Vibrio psychroerythus</name>
    <dbReference type="NCBI Taxonomy" id="28229"/>
    <lineage>
        <taxon>Bacteria</taxon>
        <taxon>Pseudomonadati</taxon>
        <taxon>Pseudomonadota</taxon>
        <taxon>Gammaproteobacteria</taxon>
        <taxon>Alteromonadales</taxon>
        <taxon>Colwelliaceae</taxon>
        <taxon>Colwellia</taxon>
    </lineage>
</organism>
<dbReference type="PROSITE" id="PS51257">
    <property type="entry name" value="PROKAR_LIPOPROTEIN"/>
    <property type="match status" value="1"/>
</dbReference>
<sequence length="291" mass="32934">MKQTTSYIAAAAFAATTMLSACNSTATELNDPKVNSPMKAIAVKAQDAFFKYYDANEIKKYFSEGYIQHNPHVPTGIEPVLGFLPVLKKAGTTYQTHRLLEDGEFIVMHNTYSNAESFGAKDVVTFDIWRMENGQVAEHWDAISPVIKETASGRSQFDGSTLVTDIDKTKENKQLIADFMRDVFFGKAPEKISEYISTEQYDQHNTMVKDGLKGLNEAIAYLISQNNMFDYHKVHRILGEGNFVLTQSEGRWNGKAQAFYDLFRIEDGKIVEHWDIIQEVPEKMAHDNGMF</sequence>
<comment type="caution">
    <text evidence="2">The sequence shown here is derived from an EMBL/GenBank/DDBJ whole genome shotgun (WGS) entry which is preliminary data.</text>
</comment>
<feature type="signal peptide" evidence="1">
    <location>
        <begin position="1"/>
        <end position="26"/>
    </location>
</feature>
<gene>
    <name evidence="2" type="ORF">A9Q75_04515</name>
</gene>
<dbReference type="AlphaFoldDB" id="A0A1Y5ER07"/>